<dbReference type="Gene3D" id="3.20.20.140">
    <property type="entry name" value="Metal-dependent hydrolases"/>
    <property type="match status" value="2"/>
</dbReference>
<evidence type="ECO:0000313" key="2">
    <source>
        <dbReference type="Proteomes" id="UP000033352"/>
    </source>
</evidence>
<dbReference type="Proteomes" id="UP000033352">
    <property type="component" value="Unassembled WGS sequence"/>
</dbReference>
<sequence>MERFLLNSTVLLHRLSTVSLDEVSPDERVESSVFLAQYEQVRSLPDHVAKSAWSSLVQQITQRNMKLGPVAALRQIAEKFIKNEKGGPKIDLPMFSEWQTLMSRVSCLPIMACHQVFNPGSASQEYSFRWPLYPYHPTVEDYITRECLHETHQHLNGSTSAEECWLDALKHPEVSVRDFEKGWASQEMKQLCAQIDPSMTPEIFKDRLQIACNIREILCRVAQGVELPEWIASMQYPQQLADSTILHNGQEYGFATVWPTDDKYSQESEFCWLTGLLEKWRYNAPEGLERLLWIYLLIQNQYLTLLVQRDDFFGFDQFQNYTMTELREETEKSYLSRFKHAHGAGVYSQVRYLEGRFAPKSDPSKMQKLLFSVLRGYWEYLGAHMSLEWVHEKPLTMSQVLDNLELVEPHGKCAELALVPHFIKRKPKNGEVYPYALLFKDLKNQAAILMDMLKSEPRLTGWIRGVDAAANEMHAPPELFGPLFRVLAKSGIAHFTYHVGEDFPHLISGIRSIDDALRFLPLRNGDRLGHCTAIGITPNIWKRSLPSSLSMTKETRLLDLVFIWRELRSHPELLRYASDAAIEAVRLAHKVFSLEEEVSITTLDQVFEMRGLLAESEGLLGELNEPLKPKSLWLEEYERARELVKTTGMKRPLKLYKQWLTSDNVRKQRAEYVEVALEYLPDEAVVALQQAVMAKMADRNIAIECPPTSNTRISQYRDVSEHHIFRWMGLPSEAIEGDIPMSICLGSDDPGIFAADLKSEFYHLFVVLTRNFGLSPAEALRKVAEVNENGRIYRFHEVN</sequence>
<reference evidence="1 2" key="1">
    <citation type="submission" date="2015-03" db="EMBL/GenBank/DDBJ databases">
        <authorList>
            <person name="McCorrison J."/>
            <person name="Sanka R."/>
            <person name="Adams M."/>
            <person name="Brinkac L."/>
            <person name="Nierman W."/>
            <person name="Sutton G."/>
            <person name="Nelson K."/>
            <person name="Kiedrowski L."/>
            <person name="Guerrero D."/>
            <person name="Bonomo R."/>
        </authorList>
    </citation>
    <scope>NUCLEOTIDE SEQUENCE [LARGE SCALE GENOMIC DNA]</scope>
    <source>
        <strain evidence="1 2">35699</strain>
    </source>
</reference>
<dbReference type="PATRIC" id="fig|1619248.3.peg.2956"/>
<gene>
    <name evidence="1" type="ORF">SS37_02180</name>
</gene>
<name>A0A0F1BCY1_9ENTR</name>
<protein>
    <submittedName>
        <fullName evidence="1">Adenosine/AMP deaminase family protein</fullName>
    </submittedName>
</protein>
<dbReference type="SUPFAM" id="SSF51556">
    <property type="entry name" value="Metallo-dependent hydrolases"/>
    <property type="match status" value="1"/>
</dbReference>
<dbReference type="GO" id="GO:0046103">
    <property type="term" value="P:inosine biosynthetic process"/>
    <property type="evidence" value="ECO:0007669"/>
    <property type="project" value="TreeGrafter"/>
</dbReference>
<comment type="caution">
    <text evidence="1">The sequence shown here is derived from an EMBL/GenBank/DDBJ whole genome shotgun (WGS) entry which is preliminary data.</text>
</comment>
<dbReference type="PANTHER" id="PTHR11409:SF43">
    <property type="entry name" value="ADENOSINE DEAMINASE"/>
    <property type="match status" value="1"/>
</dbReference>
<accession>A0A0F1BCY1</accession>
<dbReference type="InterPro" id="IPR032466">
    <property type="entry name" value="Metal_Hydrolase"/>
</dbReference>
<dbReference type="OrthoDB" id="8772092at2"/>
<dbReference type="PANTHER" id="PTHR11409">
    <property type="entry name" value="ADENOSINE DEAMINASE"/>
    <property type="match status" value="1"/>
</dbReference>
<dbReference type="GO" id="GO:0043103">
    <property type="term" value="P:hypoxanthine salvage"/>
    <property type="evidence" value="ECO:0007669"/>
    <property type="project" value="TreeGrafter"/>
</dbReference>
<proteinExistence type="predicted"/>
<dbReference type="EMBL" id="JZYX01000004">
    <property type="protein sequence ID" value="KJN31923.1"/>
    <property type="molecule type" value="Genomic_DNA"/>
</dbReference>
<dbReference type="InterPro" id="IPR006330">
    <property type="entry name" value="Ado/ade_deaminase"/>
</dbReference>
<dbReference type="GO" id="GO:0006154">
    <property type="term" value="P:adenosine catabolic process"/>
    <property type="evidence" value="ECO:0007669"/>
    <property type="project" value="TreeGrafter"/>
</dbReference>
<evidence type="ECO:0000313" key="1">
    <source>
        <dbReference type="EMBL" id="KJN31923.1"/>
    </source>
</evidence>
<dbReference type="GO" id="GO:0005829">
    <property type="term" value="C:cytosol"/>
    <property type="evidence" value="ECO:0007669"/>
    <property type="project" value="TreeGrafter"/>
</dbReference>
<dbReference type="GO" id="GO:0004000">
    <property type="term" value="F:adenosine deaminase activity"/>
    <property type="evidence" value="ECO:0007669"/>
    <property type="project" value="TreeGrafter"/>
</dbReference>
<organism evidence="1 2">
    <name type="scientific">Enterobacter sichuanensis</name>
    <dbReference type="NCBI Taxonomy" id="2071710"/>
    <lineage>
        <taxon>Bacteria</taxon>
        <taxon>Pseudomonadati</taxon>
        <taxon>Pseudomonadota</taxon>
        <taxon>Gammaproteobacteria</taxon>
        <taxon>Enterobacterales</taxon>
        <taxon>Enterobacteriaceae</taxon>
        <taxon>Enterobacter</taxon>
        <taxon>Enterobacter cloacae complex</taxon>
    </lineage>
</organism>
<dbReference type="AlphaFoldDB" id="A0A0F1BCY1"/>
<dbReference type="RefSeq" id="WP_045284580.1">
    <property type="nucleotide sequence ID" value="NZ_JZYX01000004.1"/>
</dbReference>